<sequence>MAQPARVPVIYLSGFSCIPSDKEYFVAQQATGSLTPYWFEERVAYEIAGAQGERQSAIARRLKRDGSIRRVSNYNEKAKAKAKGRLLEAKEGGNDKGVGGSEEQVKETEKEKARENKTAREKTSSLRLSLLSRSKAAVKKKHASLISAPNLLGKGHQGDEEEKEASIQISQQQESKAAESNEEATIKKNELTIEEEAGKEAKPSPPGRARRPTTPLLLFPPPPPPPRKRQQHVPRGTAPIPLLQDAQPPAGAVVSSQPLAHGQPGMQYAATKPSVIQEDASRGFEEEQGQAEQATPRRGWRTCAIAMRCCG</sequence>
<dbReference type="Proteomes" id="UP000016935">
    <property type="component" value="Unassembled WGS sequence"/>
</dbReference>
<feature type="region of interest" description="Disordered" evidence="1">
    <location>
        <begin position="148"/>
        <end position="266"/>
    </location>
</feature>
<dbReference type="GeneID" id="19403975"/>
<feature type="compositionally biased region" description="Low complexity" evidence="1">
    <location>
        <begin position="166"/>
        <end position="175"/>
    </location>
</feature>
<feature type="compositionally biased region" description="Basic and acidic residues" evidence="1">
    <location>
        <begin position="103"/>
        <end position="124"/>
    </location>
</feature>
<protein>
    <submittedName>
        <fullName evidence="2">Uncharacterized protein</fullName>
    </submittedName>
</protein>
<gene>
    <name evidence="2" type="ORF">SETTUDRAFT_35064</name>
</gene>
<evidence type="ECO:0000313" key="2">
    <source>
        <dbReference type="EMBL" id="EOA82335.1"/>
    </source>
</evidence>
<evidence type="ECO:0000256" key="1">
    <source>
        <dbReference type="SAM" id="MobiDB-lite"/>
    </source>
</evidence>
<accession>R0IA36</accession>
<dbReference type="OrthoDB" id="3693190at2759"/>
<dbReference type="HOGENOM" id="CLU_894767_0_0_1"/>
<dbReference type="AlphaFoldDB" id="R0IA36"/>
<keyword evidence="3" id="KW-1185">Reference proteome</keyword>
<dbReference type="EMBL" id="KB908855">
    <property type="protein sequence ID" value="EOA82335.1"/>
    <property type="molecule type" value="Genomic_DNA"/>
</dbReference>
<dbReference type="PROSITE" id="PS51257">
    <property type="entry name" value="PROKAR_LIPOPROTEIN"/>
    <property type="match status" value="1"/>
</dbReference>
<reference evidence="2 3" key="2">
    <citation type="journal article" date="2013" name="PLoS Genet.">
        <title>Comparative genome structure, secondary metabolite, and effector coding capacity across Cochliobolus pathogens.</title>
        <authorList>
            <person name="Condon B.J."/>
            <person name="Leng Y."/>
            <person name="Wu D."/>
            <person name="Bushley K.E."/>
            <person name="Ohm R.A."/>
            <person name="Otillar R."/>
            <person name="Martin J."/>
            <person name="Schackwitz W."/>
            <person name="Grimwood J."/>
            <person name="MohdZainudin N."/>
            <person name="Xue C."/>
            <person name="Wang R."/>
            <person name="Manning V.A."/>
            <person name="Dhillon B."/>
            <person name="Tu Z.J."/>
            <person name="Steffenson B.J."/>
            <person name="Salamov A."/>
            <person name="Sun H."/>
            <person name="Lowry S."/>
            <person name="LaButti K."/>
            <person name="Han J."/>
            <person name="Copeland A."/>
            <person name="Lindquist E."/>
            <person name="Barry K."/>
            <person name="Schmutz J."/>
            <person name="Baker S.E."/>
            <person name="Ciuffetti L.M."/>
            <person name="Grigoriev I.V."/>
            <person name="Zhong S."/>
            <person name="Turgeon B.G."/>
        </authorList>
    </citation>
    <scope>NUCLEOTIDE SEQUENCE [LARGE SCALE GENOMIC DNA]</scope>
    <source>
        <strain evidence="3">28A</strain>
    </source>
</reference>
<proteinExistence type="predicted"/>
<dbReference type="RefSeq" id="XP_008030141.1">
    <property type="nucleotide sequence ID" value="XM_008031950.1"/>
</dbReference>
<name>R0IA36_EXST2</name>
<evidence type="ECO:0000313" key="3">
    <source>
        <dbReference type="Proteomes" id="UP000016935"/>
    </source>
</evidence>
<feature type="compositionally biased region" description="Basic and acidic residues" evidence="1">
    <location>
        <begin position="176"/>
        <end position="202"/>
    </location>
</feature>
<organism evidence="2 3">
    <name type="scientific">Exserohilum turcicum (strain 28A)</name>
    <name type="common">Northern leaf blight fungus</name>
    <name type="synonym">Setosphaeria turcica</name>
    <dbReference type="NCBI Taxonomy" id="671987"/>
    <lineage>
        <taxon>Eukaryota</taxon>
        <taxon>Fungi</taxon>
        <taxon>Dikarya</taxon>
        <taxon>Ascomycota</taxon>
        <taxon>Pezizomycotina</taxon>
        <taxon>Dothideomycetes</taxon>
        <taxon>Pleosporomycetidae</taxon>
        <taxon>Pleosporales</taxon>
        <taxon>Pleosporineae</taxon>
        <taxon>Pleosporaceae</taxon>
        <taxon>Exserohilum</taxon>
    </lineage>
</organism>
<feature type="region of interest" description="Disordered" evidence="1">
    <location>
        <begin position="79"/>
        <end position="127"/>
    </location>
</feature>
<reference evidence="2 3" key="1">
    <citation type="journal article" date="2012" name="PLoS Pathog.">
        <title>Diverse lifestyles and strategies of plant pathogenesis encoded in the genomes of eighteen Dothideomycetes fungi.</title>
        <authorList>
            <person name="Ohm R.A."/>
            <person name="Feau N."/>
            <person name="Henrissat B."/>
            <person name="Schoch C.L."/>
            <person name="Horwitz B.A."/>
            <person name="Barry K.W."/>
            <person name="Condon B.J."/>
            <person name="Copeland A.C."/>
            <person name="Dhillon B."/>
            <person name="Glaser F."/>
            <person name="Hesse C.N."/>
            <person name="Kosti I."/>
            <person name="LaButti K."/>
            <person name="Lindquist E.A."/>
            <person name="Lucas S."/>
            <person name="Salamov A.A."/>
            <person name="Bradshaw R.E."/>
            <person name="Ciuffetti L."/>
            <person name="Hamelin R.C."/>
            <person name="Kema G.H.J."/>
            <person name="Lawrence C."/>
            <person name="Scott J.A."/>
            <person name="Spatafora J.W."/>
            <person name="Turgeon B.G."/>
            <person name="de Wit P.J.G.M."/>
            <person name="Zhong S."/>
            <person name="Goodwin S.B."/>
            <person name="Grigoriev I.V."/>
        </authorList>
    </citation>
    <scope>NUCLEOTIDE SEQUENCE [LARGE SCALE GENOMIC DNA]</scope>
    <source>
        <strain evidence="3">28A</strain>
    </source>
</reference>
<feature type="compositionally biased region" description="Basic and acidic residues" evidence="1">
    <location>
        <begin position="85"/>
        <end position="94"/>
    </location>
</feature>